<dbReference type="AlphaFoldDB" id="A0A284RQG4"/>
<proteinExistence type="predicted"/>
<gene>
    <name evidence="2" type="ORF">ARMOST_14416</name>
</gene>
<evidence type="ECO:0000313" key="2">
    <source>
        <dbReference type="EMBL" id="SJL11016.1"/>
    </source>
</evidence>
<name>A0A284RQG4_ARMOS</name>
<dbReference type="Proteomes" id="UP000219338">
    <property type="component" value="Unassembled WGS sequence"/>
</dbReference>
<organism evidence="2 3">
    <name type="scientific">Armillaria ostoyae</name>
    <name type="common">Armillaria root rot fungus</name>
    <dbReference type="NCBI Taxonomy" id="47428"/>
    <lineage>
        <taxon>Eukaryota</taxon>
        <taxon>Fungi</taxon>
        <taxon>Dikarya</taxon>
        <taxon>Basidiomycota</taxon>
        <taxon>Agaricomycotina</taxon>
        <taxon>Agaricomycetes</taxon>
        <taxon>Agaricomycetidae</taxon>
        <taxon>Agaricales</taxon>
        <taxon>Marasmiineae</taxon>
        <taxon>Physalacriaceae</taxon>
        <taxon>Armillaria</taxon>
    </lineage>
</organism>
<evidence type="ECO:0000256" key="1">
    <source>
        <dbReference type="SAM" id="MobiDB-lite"/>
    </source>
</evidence>
<accession>A0A284RQG4</accession>
<keyword evidence="3" id="KW-1185">Reference proteome</keyword>
<evidence type="ECO:0000313" key="3">
    <source>
        <dbReference type="Proteomes" id="UP000219338"/>
    </source>
</evidence>
<dbReference type="EMBL" id="FUEG01000013">
    <property type="protein sequence ID" value="SJL11016.1"/>
    <property type="molecule type" value="Genomic_DNA"/>
</dbReference>
<feature type="region of interest" description="Disordered" evidence="1">
    <location>
        <begin position="1"/>
        <end position="22"/>
    </location>
</feature>
<dbReference type="OrthoDB" id="2967810at2759"/>
<sequence length="433" mass="49301">MSSPAGNLTEQERTTGPAEMSSVLSISPASMTPSSTLPEAPLLHLRKIYLYLVQNTIRLCFVALLGGLCALSIISQLCAPYSSAYCTSVTRCLSFSPFRNGQTNHSSCIPRGDCLDSAIAARTIQSHLMHAHYMVNLIEGTGLPPMSFFNSTLVRRNFIDHGLSFYLNDDPDRRPFIEDLPEFLRLRQLIHNQYHPYLIKKFFAHLGQQPTRPIHRAFRAAISGLSAAIEHEKRLSTAAPQQGIVEVDKILQKTLNGLFKELQNIFRQLATDTPPFLDYINTVYVQSQYISSELESEITRVEMAYHKIPWWDSHPFVGVFAHGILGMKRQRRMFTKYHEFLSADGSNIRYLVEQIAILRDHLEILQRYFRWYSDGPVIIKDVEDAPVPTPTELFKLDDELVERVYAAFWDTCAPIPPRRLTAVYPSLPFSPDH</sequence>
<protein>
    <submittedName>
        <fullName evidence="2">Uncharacterized protein</fullName>
    </submittedName>
</protein>
<reference evidence="3" key="1">
    <citation type="journal article" date="2017" name="Nat. Ecol. Evol.">
        <title>Genome expansion and lineage-specific genetic innovations in the forest pathogenic fungi Armillaria.</title>
        <authorList>
            <person name="Sipos G."/>
            <person name="Prasanna A.N."/>
            <person name="Walter M.C."/>
            <person name="O'Connor E."/>
            <person name="Balint B."/>
            <person name="Krizsan K."/>
            <person name="Kiss B."/>
            <person name="Hess J."/>
            <person name="Varga T."/>
            <person name="Slot J."/>
            <person name="Riley R."/>
            <person name="Boka B."/>
            <person name="Rigling D."/>
            <person name="Barry K."/>
            <person name="Lee J."/>
            <person name="Mihaltcheva S."/>
            <person name="LaButti K."/>
            <person name="Lipzen A."/>
            <person name="Waldron R."/>
            <person name="Moloney N.M."/>
            <person name="Sperisen C."/>
            <person name="Kredics L."/>
            <person name="Vagvoelgyi C."/>
            <person name="Patrignani A."/>
            <person name="Fitzpatrick D."/>
            <person name="Nagy I."/>
            <person name="Doyle S."/>
            <person name="Anderson J.B."/>
            <person name="Grigoriev I.V."/>
            <person name="Gueldener U."/>
            <person name="Muensterkoetter M."/>
            <person name="Nagy L.G."/>
        </authorList>
    </citation>
    <scope>NUCLEOTIDE SEQUENCE [LARGE SCALE GENOMIC DNA]</scope>
    <source>
        <strain evidence="3">C18/9</strain>
    </source>
</reference>